<protein>
    <submittedName>
        <fullName evidence="1">Uncharacterized protein</fullName>
    </submittedName>
</protein>
<name>A0A195F3X1_9HYME</name>
<gene>
    <name evidence="1" type="ORF">ALC56_10556</name>
</gene>
<evidence type="ECO:0000313" key="2">
    <source>
        <dbReference type="Proteomes" id="UP000078541"/>
    </source>
</evidence>
<proteinExistence type="predicted"/>
<sequence>MENHERVERELLEQCGQVSTLVECFAWLQRCDECIEWLEELCAKRPRLAVVHRQSVVRIARLVDAKKQLERCFAHVRRGYASRDERSLVWREIGAAFESCIPYVLTGAVVNIDYIQPRRFLEEAKEIVLERVRDALERHGSVKVNTAFNDKFATNNKRANKSIITKNIEIYRYTDLREWYE</sequence>
<accession>A0A195F3X1</accession>
<keyword evidence="2" id="KW-1185">Reference proteome</keyword>
<organism evidence="1 2">
    <name type="scientific">Trachymyrmex septentrionalis</name>
    <dbReference type="NCBI Taxonomy" id="34720"/>
    <lineage>
        <taxon>Eukaryota</taxon>
        <taxon>Metazoa</taxon>
        <taxon>Ecdysozoa</taxon>
        <taxon>Arthropoda</taxon>
        <taxon>Hexapoda</taxon>
        <taxon>Insecta</taxon>
        <taxon>Pterygota</taxon>
        <taxon>Neoptera</taxon>
        <taxon>Endopterygota</taxon>
        <taxon>Hymenoptera</taxon>
        <taxon>Apocrita</taxon>
        <taxon>Aculeata</taxon>
        <taxon>Formicoidea</taxon>
        <taxon>Formicidae</taxon>
        <taxon>Myrmicinae</taxon>
        <taxon>Trachymyrmex</taxon>
    </lineage>
</organism>
<evidence type="ECO:0000313" key="1">
    <source>
        <dbReference type="EMBL" id="KYN35086.1"/>
    </source>
</evidence>
<dbReference type="AlphaFoldDB" id="A0A195F3X1"/>
<dbReference type="EMBL" id="KQ981826">
    <property type="protein sequence ID" value="KYN35086.1"/>
    <property type="molecule type" value="Genomic_DNA"/>
</dbReference>
<reference evidence="1 2" key="1">
    <citation type="submission" date="2016-03" db="EMBL/GenBank/DDBJ databases">
        <title>Trachymyrmex septentrionalis WGS genome.</title>
        <authorList>
            <person name="Nygaard S."/>
            <person name="Hu H."/>
            <person name="Boomsma J."/>
            <person name="Zhang G."/>
        </authorList>
    </citation>
    <scope>NUCLEOTIDE SEQUENCE [LARGE SCALE GENOMIC DNA]</scope>
    <source>
        <strain evidence="1">Tsep2-gDNA-1</strain>
        <tissue evidence="1">Whole body</tissue>
    </source>
</reference>
<dbReference type="Proteomes" id="UP000078541">
    <property type="component" value="Unassembled WGS sequence"/>
</dbReference>